<reference evidence="2" key="1">
    <citation type="submission" date="2020-06" db="EMBL/GenBank/DDBJ databases">
        <authorList>
            <person name="Li T."/>
            <person name="Hu X."/>
            <person name="Zhang T."/>
            <person name="Song X."/>
            <person name="Zhang H."/>
            <person name="Dai N."/>
            <person name="Sheng W."/>
            <person name="Hou X."/>
            <person name="Wei L."/>
        </authorList>
    </citation>
    <scope>NUCLEOTIDE SEQUENCE</scope>
    <source>
        <strain evidence="2">G02</strain>
        <tissue evidence="2">Leaf</tissue>
    </source>
</reference>
<dbReference type="AlphaFoldDB" id="A0AAW2K500"/>
<accession>A0AAW2K500</accession>
<evidence type="ECO:0000256" key="1">
    <source>
        <dbReference type="SAM" id="MobiDB-lite"/>
    </source>
</evidence>
<feature type="region of interest" description="Disordered" evidence="1">
    <location>
        <begin position="214"/>
        <end position="255"/>
    </location>
</feature>
<name>A0AAW2K500_SESRA</name>
<proteinExistence type="predicted"/>
<sequence length="255" mass="27923">MIFQFNGVIPTASVFSQCFQLKRTESGIFHFASRRGVSFIPTLSPPKWWKGSFFFVLPPRPWTISNRWIDDAPPALPFSLDDRSPNLCRLLQRLNESPYACKLMAKDRLLGHFGLSPRIEPLGKALGISVTLFSYFLMNSLRNCLSGFILLQKASCSTSFSEKSIMLLPRLQVPGLLRGPLLLEIRGERSCCFYPGSSSKRPRPSFSVVSLTISTRHIPTPPPPPPPPRDYRGGSSRSPSSPAAGGGGGGGGGDI</sequence>
<evidence type="ECO:0000313" key="2">
    <source>
        <dbReference type="EMBL" id="KAL0301846.1"/>
    </source>
</evidence>
<organism evidence="2">
    <name type="scientific">Sesamum radiatum</name>
    <name type="common">Black benniseed</name>
    <dbReference type="NCBI Taxonomy" id="300843"/>
    <lineage>
        <taxon>Eukaryota</taxon>
        <taxon>Viridiplantae</taxon>
        <taxon>Streptophyta</taxon>
        <taxon>Embryophyta</taxon>
        <taxon>Tracheophyta</taxon>
        <taxon>Spermatophyta</taxon>
        <taxon>Magnoliopsida</taxon>
        <taxon>eudicotyledons</taxon>
        <taxon>Gunneridae</taxon>
        <taxon>Pentapetalae</taxon>
        <taxon>asterids</taxon>
        <taxon>lamiids</taxon>
        <taxon>Lamiales</taxon>
        <taxon>Pedaliaceae</taxon>
        <taxon>Sesamum</taxon>
    </lineage>
</organism>
<reference evidence="2" key="2">
    <citation type="journal article" date="2024" name="Plant">
        <title>Genomic evolution and insights into agronomic trait innovations of Sesamum species.</title>
        <authorList>
            <person name="Miao H."/>
            <person name="Wang L."/>
            <person name="Qu L."/>
            <person name="Liu H."/>
            <person name="Sun Y."/>
            <person name="Le M."/>
            <person name="Wang Q."/>
            <person name="Wei S."/>
            <person name="Zheng Y."/>
            <person name="Lin W."/>
            <person name="Duan Y."/>
            <person name="Cao H."/>
            <person name="Xiong S."/>
            <person name="Wang X."/>
            <person name="Wei L."/>
            <person name="Li C."/>
            <person name="Ma Q."/>
            <person name="Ju M."/>
            <person name="Zhao R."/>
            <person name="Li G."/>
            <person name="Mu C."/>
            <person name="Tian Q."/>
            <person name="Mei H."/>
            <person name="Zhang T."/>
            <person name="Gao T."/>
            <person name="Zhang H."/>
        </authorList>
    </citation>
    <scope>NUCLEOTIDE SEQUENCE</scope>
    <source>
        <strain evidence="2">G02</strain>
    </source>
</reference>
<feature type="compositionally biased region" description="Gly residues" evidence="1">
    <location>
        <begin position="244"/>
        <end position="255"/>
    </location>
</feature>
<feature type="compositionally biased region" description="Low complexity" evidence="1">
    <location>
        <begin position="233"/>
        <end position="243"/>
    </location>
</feature>
<feature type="compositionally biased region" description="Pro residues" evidence="1">
    <location>
        <begin position="219"/>
        <end position="228"/>
    </location>
</feature>
<dbReference type="EMBL" id="JACGWJ010000030">
    <property type="protein sequence ID" value="KAL0301846.1"/>
    <property type="molecule type" value="Genomic_DNA"/>
</dbReference>
<protein>
    <submittedName>
        <fullName evidence="2">Uncharacterized protein</fullName>
    </submittedName>
</protein>
<gene>
    <name evidence="2" type="ORF">Sradi_6461400</name>
</gene>
<comment type="caution">
    <text evidence="2">The sequence shown here is derived from an EMBL/GenBank/DDBJ whole genome shotgun (WGS) entry which is preliminary data.</text>
</comment>